<accession>A0A1I4ZK57</accession>
<evidence type="ECO:0000313" key="2">
    <source>
        <dbReference type="Proteomes" id="UP000199036"/>
    </source>
</evidence>
<dbReference type="EMBL" id="FOVI01000006">
    <property type="protein sequence ID" value="SFN50666.1"/>
    <property type="molecule type" value="Genomic_DNA"/>
</dbReference>
<sequence>MKKYFLYILATFCCTNVFTQEKLVKDIDFDSINDTIYFDKDNRLIISQLSSINFKPVHSLPIDGLEYADNYYIKESKNGFEFAIEFGRYGVASQFKYEKRTKRIRLIGMRRRESDINWYGANGSSSVNLLTNKYIGNWQYNDKEQSEQWVEMPVIKSKMYFFKTYLEDFDETVYNDYDNRCTSLFVKYKNIHKDKFKK</sequence>
<gene>
    <name evidence="1" type="ORF">SAMN05421741_106106</name>
</gene>
<organism evidence="1 2">
    <name type="scientific">Paenimyroides ummariense</name>
    <dbReference type="NCBI Taxonomy" id="913024"/>
    <lineage>
        <taxon>Bacteria</taxon>
        <taxon>Pseudomonadati</taxon>
        <taxon>Bacteroidota</taxon>
        <taxon>Flavobacteriia</taxon>
        <taxon>Flavobacteriales</taxon>
        <taxon>Flavobacteriaceae</taxon>
        <taxon>Paenimyroides</taxon>
    </lineage>
</organism>
<reference evidence="2" key="1">
    <citation type="submission" date="2016-10" db="EMBL/GenBank/DDBJ databases">
        <authorList>
            <person name="Varghese N."/>
            <person name="Submissions S."/>
        </authorList>
    </citation>
    <scope>NUCLEOTIDE SEQUENCE [LARGE SCALE GENOMIC DNA]</scope>
    <source>
        <strain evidence="2">DS-12</strain>
    </source>
</reference>
<protein>
    <submittedName>
        <fullName evidence="1">Uncharacterized protein</fullName>
    </submittedName>
</protein>
<dbReference type="STRING" id="913024.SAMN05421741_106106"/>
<dbReference type="RefSeq" id="WP_091520897.1">
    <property type="nucleotide sequence ID" value="NZ_FOVI01000006.1"/>
</dbReference>
<proteinExistence type="predicted"/>
<dbReference type="OrthoDB" id="1439845at2"/>
<evidence type="ECO:0000313" key="1">
    <source>
        <dbReference type="EMBL" id="SFN50666.1"/>
    </source>
</evidence>
<dbReference type="Proteomes" id="UP000199036">
    <property type="component" value="Unassembled WGS sequence"/>
</dbReference>
<name>A0A1I4ZK57_9FLAO</name>
<dbReference type="AlphaFoldDB" id="A0A1I4ZK57"/>
<keyword evidence="2" id="KW-1185">Reference proteome</keyword>